<evidence type="ECO:0000313" key="3">
    <source>
        <dbReference type="Proteomes" id="UP000295184"/>
    </source>
</evidence>
<feature type="transmembrane region" description="Helical" evidence="1">
    <location>
        <begin position="42"/>
        <end position="65"/>
    </location>
</feature>
<feature type="transmembrane region" description="Helical" evidence="1">
    <location>
        <begin position="77"/>
        <end position="97"/>
    </location>
</feature>
<sequence>MIRLRQPELMLLGLWFGLTHDHLGILRISLLCSLLHESGHIAAWILFTGTLPVLELSPGGIGLCLGTVQLSPRREGILAAAGPAVNLMAAGAAYLWMQQSASYWGWFFLGTNLLVGGFNLLPVGPLDGKRIWNNFFGG</sequence>
<dbReference type="Proteomes" id="UP000295184">
    <property type="component" value="Unassembled WGS sequence"/>
</dbReference>
<reference evidence="2 3" key="1">
    <citation type="submission" date="2019-03" db="EMBL/GenBank/DDBJ databases">
        <title>Genomic Encyclopedia of Type Strains, Phase IV (KMG-IV): sequencing the most valuable type-strain genomes for metagenomic binning, comparative biology and taxonomic classification.</title>
        <authorList>
            <person name="Goeker M."/>
        </authorList>
    </citation>
    <scope>NUCLEOTIDE SEQUENCE [LARGE SCALE GENOMIC DNA]</scope>
    <source>
        <strain evidence="2 3">DSM 100451</strain>
    </source>
</reference>
<protein>
    <recommendedName>
        <fullName evidence="4">Peptidase M50B-like protein</fullName>
    </recommendedName>
</protein>
<dbReference type="STRING" id="1650663.GCA_001486665_00429"/>
<feature type="transmembrane region" description="Helical" evidence="1">
    <location>
        <begin position="12"/>
        <end position="36"/>
    </location>
</feature>
<name>A0A4V2QC32_9FIRM</name>
<dbReference type="AlphaFoldDB" id="A0A4V2QC32"/>
<dbReference type="OrthoDB" id="166377at2"/>
<evidence type="ECO:0008006" key="4">
    <source>
        <dbReference type="Google" id="ProtNLM"/>
    </source>
</evidence>
<dbReference type="RefSeq" id="WP_058962951.1">
    <property type="nucleotide sequence ID" value="NZ_CABKVM010000012.1"/>
</dbReference>
<keyword evidence="1" id="KW-0472">Membrane</keyword>
<proteinExistence type="predicted"/>
<keyword evidence="1" id="KW-1133">Transmembrane helix</keyword>
<accession>A0A4V2QC32</accession>
<organism evidence="2 3">
    <name type="scientific">Allofournierella massiliensis</name>
    <dbReference type="NCBI Taxonomy" id="1650663"/>
    <lineage>
        <taxon>Bacteria</taxon>
        <taxon>Bacillati</taxon>
        <taxon>Bacillota</taxon>
        <taxon>Clostridia</taxon>
        <taxon>Eubacteriales</taxon>
        <taxon>Oscillospiraceae</taxon>
        <taxon>Allofournierella</taxon>
    </lineage>
</organism>
<feature type="transmembrane region" description="Helical" evidence="1">
    <location>
        <begin position="103"/>
        <end position="121"/>
    </location>
</feature>
<gene>
    <name evidence="2" type="ORF">EDD77_10772</name>
</gene>
<comment type="caution">
    <text evidence="2">The sequence shown here is derived from an EMBL/GenBank/DDBJ whole genome shotgun (WGS) entry which is preliminary data.</text>
</comment>
<evidence type="ECO:0000256" key="1">
    <source>
        <dbReference type="SAM" id="Phobius"/>
    </source>
</evidence>
<dbReference type="EMBL" id="SLUM01000007">
    <property type="protein sequence ID" value="TCL58717.1"/>
    <property type="molecule type" value="Genomic_DNA"/>
</dbReference>
<evidence type="ECO:0000313" key="2">
    <source>
        <dbReference type="EMBL" id="TCL58717.1"/>
    </source>
</evidence>
<keyword evidence="1" id="KW-0812">Transmembrane</keyword>